<dbReference type="InterPro" id="IPR027417">
    <property type="entry name" value="P-loop_NTPase"/>
</dbReference>
<reference evidence="2" key="1">
    <citation type="submission" date="2020-09" db="EMBL/GenBank/DDBJ databases">
        <title>De no assembly of potato wild relative species, Solanum commersonii.</title>
        <authorList>
            <person name="Cho K."/>
        </authorList>
    </citation>
    <scope>NUCLEOTIDE SEQUENCE</scope>
    <source>
        <strain evidence="2">LZ3.2</strain>
        <tissue evidence="2">Leaf</tissue>
    </source>
</reference>
<accession>A0A9J5W0C2</accession>
<name>A0A9J5W0C2_SOLCO</name>
<evidence type="ECO:0000313" key="2">
    <source>
        <dbReference type="EMBL" id="KAG5568799.1"/>
    </source>
</evidence>
<comment type="caution">
    <text evidence="2">The sequence shown here is derived from an EMBL/GenBank/DDBJ whole genome shotgun (WGS) entry which is preliminary data.</text>
</comment>
<dbReference type="Proteomes" id="UP000824120">
    <property type="component" value="Unassembled WGS sequence"/>
</dbReference>
<feature type="coiled-coil region" evidence="1">
    <location>
        <begin position="18"/>
        <end position="103"/>
    </location>
</feature>
<keyword evidence="3" id="KW-1185">Reference proteome</keyword>
<evidence type="ECO:0000256" key="1">
    <source>
        <dbReference type="SAM" id="Coils"/>
    </source>
</evidence>
<dbReference type="AlphaFoldDB" id="A0A9J5W0C2"/>
<evidence type="ECO:0000313" key="3">
    <source>
        <dbReference type="Proteomes" id="UP000824120"/>
    </source>
</evidence>
<dbReference type="Gene3D" id="6.10.140.130">
    <property type="match status" value="1"/>
</dbReference>
<dbReference type="OrthoDB" id="1727567at2759"/>
<proteinExistence type="predicted"/>
<gene>
    <name evidence="2" type="ORF">H5410_064181</name>
</gene>
<organism evidence="2 3">
    <name type="scientific">Solanum commersonii</name>
    <name type="common">Commerson's wild potato</name>
    <name type="synonym">Commerson's nightshade</name>
    <dbReference type="NCBI Taxonomy" id="4109"/>
    <lineage>
        <taxon>Eukaryota</taxon>
        <taxon>Viridiplantae</taxon>
        <taxon>Streptophyta</taxon>
        <taxon>Embryophyta</taxon>
        <taxon>Tracheophyta</taxon>
        <taxon>Spermatophyta</taxon>
        <taxon>Magnoliopsida</taxon>
        <taxon>eudicotyledons</taxon>
        <taxon>Gunneridae</taxon>
        <taxon>Pentapetalae</taxon>
        <taxon>asterids</taxon>
        <taxon>lamiids</taxon>
        <taxon>Solanales</taxon>
        <taxon>Solanaceae</taxon>
        <taxon>Solanoideae</taxon>
        <taxon>Solaneae</taxon>
        <taxon>Solanum</taxon>
    </lineage>
</organism>
<dbReference type="SUPFAM" id="SSF52540">
    <property type="entry name" value="P-loop containing nucleoside triphosphate hydrolases"/>
    <property type="match status" value="1"/>
</dbReference>
<dbReference type="EMBL" id="JACXVP010000042">
    <property type="protein sequence ID" value="KAG5568799.1"/>
    <property type="molecule type" value="Genomic_DNA"/>
</dbReference>
<protein>
    <submittedName>
        <fullName evidence="2">Uncharacterized protein</fullName>
    </submittedName>
</protein>
<sequence>MERLSLTNDTDRASKDWLNRLEVELSLSKERQAELTEQWEHEKTFMTRLQSIKEEIDRVNLEIQQAEREYDLNRATELKYESLNTLQRQLEASEKELSEYEVWKRALLMAVLSIDQHSWVNFYGNIGKTLLTLV</sequence>
<keyword evidence="1" id="KW-0175">Coiled coil</keyword>